<dbReference type="InterPro" id="IPR005122">
    <property type="entry name" value="Uracil-DNA_glycosylase-like"/>
</dbReference>
<keyword evidence="3" id="KW-0004">4Fe-4S</keyword>
<dbReference type="Gene3D" id="3.40.470.10">
    <property type="entry name" value="Uracil-DNA glycosylase-like domain"/>
    <property type="match status" value="1"/>
</dbReference>
<dbReference type="PANTHER" id="PTHR33693:SF9">
    <property type="entry name" value="TYPE-4 URACIL-DNA GLYCOSYLASE"/>
    <property type="match status" value="1"/>
</dbReference>
<evidence type="ECO:0000256" key="1">
    <source>
        <dbReference type="ARBA" id="ARBA00006521"/>
    </source>
</evidence>
<keyword evidence="6" id="KW-0378">Hydrolase</keyword>
<keyword evidence="9" id="KW-0234">DNA repair</keyword>
<evidence type="ECO:0000256" key="2">
    <source>
        <dbReference type="ARBA" id="ARBA00019403"/>
    </source>
</evidence>
<evidence type="ECO:0000313" key="12">
    <source>
        <dbReference type="Proteomes" id="UP001597304"/>
    </source>
</evidence>
<keyword evidence="5" id="KW-0227">DNA damage</keyword>
<protein>
    <recommendedName>
        <fullName evidence="2">Type-4 uracil-DNA glycosylase</fullName>
    </recommendedName>
</protein>
<reference evidence="12" key="1">
    <citation type="journal article" date="2019" name="Int. J. Syst. Evol. Microbiol.">
        <title>The Global Catalogue of Microorganisms (GCM) 10K type strain sequencing project: providing services to taxonomists for standard genome sequencing and annotation.</title>
        <authorList>
            <consortium name="The Broad Institute Genomics Platform"/>
            <consortium name="The Broad Institute Genome Sequencing Center for Infectious Disease"/>
            <person name="Wu L."/>
            <person name="Ma J."/>
        </authorList>
    </citation>
    <scope>NUCLEOTIDE SEQUENCE [LARGE SCALE GENOMIC DNA]</scope>
    <source>
        <strain evidence="12">LMG 29247</strain>
    </source>
</reference>
<dbReference type="Pfam" id="PF03167">
    <property type="entry name" value="UDG"/>
    <property type="match status" value="1"/>
</dbReference>
<name>A0ABW4KZC9_9BURK</name>
<evidence type="ECO:0000256" key="9">
    <source>
        <dbReference type="ARBA" id="ARBA00023204"/>
    </source>
</evidence>
<dbReference type="InterPro" id="IPR023875">
    <property type="entry name" value="DNA_repair_put"/>
</dbReference>
<evidence type="ECO:0000256" key="5">
    <source>
        <dbReference type="ARBA" id="ARBA00022763"/>
    </source>
</evidence>
<evidence type="ECO:0000256" key="6">
    <source>
        <dbReference type="ARBA" id="ARBA00022801"/>
    </source>
</evidence>
<evidence type="ECO:0000256" key="4">
    <source>
        <dbReference type="ARBA" id="ARBA00022723"/>
    </source>
</evidence>
<dbReference type="CDD" id="cd10030">
    <property type="entry name" value="UDG-F4_TTUDGA_SPO1dp_like"/>
    <property type="match status" value="1"/>
</dbReference>
<dbReference type="InterPro" id="IPR005273">
    <property type="entry name" value="Ura-DNA_glyco_family4"/>
</dbReference>
<dbReference type="SMART" id="SM00986">
    <property type="entry name" value="UDG"/>
    <property type="match status" value="1"/>
</dbReference>
<keyword evidence="8" id="KW-0411">Iron-sulfur</keyword>
<accession>A0ABW4KZC9</accession>
<proteinExistence type="inferred from homology"/>
<keyword evidence="7" id="KW-0408">Iron</keyword>
<dbReference type="PANTHER" id="PTHR33693">
    <property type="entry name" value="TYPE-5 URACIL-DNA GLYCOSYLASE"/>
    <property type="match status" value="1"/>
</dbReference>
<dbReference type="RefSeq" id="WP_147914677.1">
    <property type="nucleotide sequence ID" value="NZ_JBHUEJ010000049.1"/>
</dbReference>
<dbReference type="SUPFAM" id="SSF52141">
    <property type="entry name" value="Uracil-DNA glycosylase-like"/>
    <property type="match status" value="1"/>
</dbReference>
<dbReference type="EMBL" id="JBHUEJ010000049">
    <property type="protein sequence ID" value="MFD1712786.1"/>
    <property type="molecule type" value="Genomic_DNA"/>
</dbReference>
<evidence type="ECO:0000256" key="7">
    <source>
        <dbReference type="ARBA" id="ARBA00023004"/>
    </source>
</evidence>
<comment type="similarity">
    <text evidence="1">Belongs to the uracil-DNA glycosylase (UDG) superfamily. Type 4 (UDGa) family.</text>
</comment>
<dbReference type="InterPro" id="IPR025404">
    <property type="entry name" value="DUF4130"/>
</dbReference>
<dbReference type="NCBIfam" id="TIGR03914">
    <property type="entry name" value="UDG_fam_dom"/>
    <property type="match status" value="1"/>
</dbReference>
<organism evidence="11 12">
    <name type="scientific">Ottowia flava</name>
    <dbReference type="NCBI Taxonomy" id="2675430"/>
    <lineage>
        <taxon>Bacteria</taxon>
        <taxon>Pseudomonadati</taxon>
        <taxon>Pseudomonadota</taxon>
        <taxon>Betaproteobacteria</taxon>
        <taxon>Burkholderiales</taxon>
        <taxon>Comamonadaceae</taxon>
        <taxon>Ottowia</taxon>
    </lineage>
</organism>
<keyword evidence="12" id="KW-1185">Reference proteome</keyword>
<dbReference type="SMART" id="SM00987">
    <property type="entry name" value="UreE_C"/>
    <property type="match status" value="1"/>
</dbReference>
<dbReference type="Pfam" id="PF13566">
    <property type="entry name" value="DUF4130"/>
    <property type="match status" value="1"/>
</dbReference>
<evidence type="ECO:0000256" key="3">
    <source>
        <dbReference type="ARBA" id="ARBA00022485"/>
    </source>
</evidence>
<sequence length="462" mass="51773">MIPAELPHPAARHDALRLMQTFAQQSIPWDAVDWFCGDDYAGAGLDDDRLIALEGVSTRFIETASLALLHSDEDRFMRVHAMLERIRKDGRHWNDVLHPEHVHLQALARQVRRDMHKMKAFVRFTRVARSGHEEYVAWFEPRHFVTQATAGFFQRRFATMRWTILTPVGSVRWNGEELIAGPAANRADAPATDSGEALWLTYYERIFNPARIKLNAMRKEMPVHYWKNLPEASRIGPMLAAAPRRVQEMVSHHADTERASAVRSASKPADKLASLNVRIGRCDRCDLALYATQAVPGQGPSGAKIMLVGEQPGDKEDLTGQPFIGPAGQLLRVALDQIGISMADVFVTNAVKHFKYEMRGKRRIHKTPGQREVTECAQWLNDEISIVRPEVVIALGRTAQSALELVHPVRSTPWQTEAGAPIHVVAHPAALLRSGEEVGTAGFCRWRDQLRQCIETGQAKPG</sequence>
<dbReference type="Proteomes" id="UP001597304">
    <property type="component" value="Unassembled WGS sequence"/>
</dbReference>
<evidence type="ECO:0000313" key="11">
    <source>
        <dbReference type="EMBL" id="MFD1712786.1"/>
    </source>
</evidence>
<feature type="domain" description="Uracil-DNA glycosylase-like" evidence="10">
    <location>
        <begin position="296"/>
        <end position="450"/>
    </location>
</feature>
<gene>
    <name evidence="11" type="ORF">ACFSF0_19490</name>
</gene>
<dbReference type="NCBIfam" id="TIGR03915">
    <property type="entry name" value="SAM_7_link_chp"/>
    <property type="match status" value="1"/>
</dbReference>
<comment type="caution">
    <text evidence="11">The sequence shown here is derived from an EMBL/GenBank/DDBJ whole genome shotgun (WGS) entry which is preliminary data.</text>
</comment>
<evidence type="ECO:0000259" key="10">
    <source>
        <dbReference type="SMART" id="SM00986"/>
    </source>
</evidence>
<evidence type="ECO:0000256" key="8">
    <source>
        <dbReference type="ARBA" id="ARBA00023014"/>
    </source>
</evidence>
<dbReference type="InterPro" id="IPR036895">
    <property type="entry name" value="Uracil-DNA_glycosylase-like_sf"/>
</dbReference>
<keyword evidence="4" id="KW-0479">Metal-binding</keyword>
<dbReference type="InterPro" id="IPR051536">
    <property type="entry name" value="UDG_Type-4/5"/>
</dbReference>